<dbReference type="Proteomes" id="UP000807769">
    <property type="component" value="Unassembled WGS sequence"/>
</dbReference>
<dbReference type="GeneID" id="64626441"/>
<dbReference type="OrthoDB" id="2665354at2759"/>
<feature type="compositionally biased region" description="Polar residues" evidence="1">
    <location>
        <begin position="93"/>
        <end position="107"/>
    </location>
</feature>
<accession>A0A9P7EKW6</accession>
<protein>
    <submittedName>
        <fullName evidence="2">Uncharacterized protein</fullName>
    </submittedName>
</protein>
<evidence type="ECO:0000256" key="1">
    <source>
        <dbReference type="SAM" id="MobiDB-lite"/>
    </source>
</evidence>
<dbReference type="EMBL" id="JABBWG010000004">
    <property type="protein sequence ID" value="KAG1823812.1"/>
    <property type="molecule type" value="Genomic_DNA"/>
</dbReference>
<organism evidence="2 3">
    <name type="scientific">Suillus subaureus</name>
    <dbReference type="NCBI Taxonomy" id="48587"/>
    <lineage>
        <taxon>Eukaryota</taxon>
        <taxon>Fungi</taxon>
        <taxon>Dikarya</taxon>
        <taxon>Basidiomycota</taxon>
        <taxon>Agaricomycotina</taxon>
        <taxon>Agaricomycetes</taxon>
        <taxon>Agaricomycetidae</taxon>
        <taxon>Boletales</taxon>
        <taxon>Suillineae</taxon>
        <taxon>Suillaceae</taxon>
        <taxon>Suillus</taxon>
    </lineage>
</organism>
<keyword evidence="3" id="KW-1185">Reference proteome</keyword>
<dbReference type="RefSeq" id="XP_041197872.1">
    <property type="nucleotide sequence ID" value="XM_041332424.1"/>
</dbReference>
<comment type="caution">
    <text evidence="2">The sequence shown here is derived from an EMBL/GenBank/DDBJ whole genome shotgun (WGS) entry which is preliminary data.</text>
</comment>
<reference evidence="2" key="1">
    <citation type="journal article" date="2020" name="New Phytol.">
        <title>Comparative genomics reveals dynamic genome evolution in host specialist ectomycorrhizal fungi.</title>
        <authorList>
            <person name="Lofgren L.A."/>
            <person name="Nguyen N.H."/>
            <person name="Vilgalys R."/>
            <person name="Ruytinx J."/>
            <person name="Liao H.L."/>
            <person name="Branco S."/>
            <person name="Kuo A."/>
            <person name="LaButti K."/>
            <person name="Lipzen A."/>
            <person name="Andreopoulos W."/>
            <person name="Pangilinan J."/>
            <person name="Riley R."/>
            <person name="Hundley H."/>
            <person name="Na H."/>
            <person name="Barry K."/>
            <person name="Grigoriev I.V."/>
            <person name="Stajich J.E."/>
            <person name="Kennedy P.G."/>
        </authorList>
    </citation>
    <scope>NUCLEOTIDE SEQUENCE</scope>
    <source>
        <strain evidence="2">MN1</strain>
    </source>
</reference>
<evidence type="ECO:0000313" key="3">
    <source>
        <dbReference type="Proteomes" id="UP000807769"/>
    </source>
</evidence>
<sequence>MVAADGSSSGSGKGQIYSVIAKLVFMDHIKYGPAYSVNPKKFRNAVCNHIRILRGKYKKNPAEGTPAKNLLGAFYSLIRPHGGAGPSMYYGPSQHSSHTPNVSNPPSAYQPGPCQPPNEICLLVPFPSCGEEVSTSFITLSSSLPSKTVHHAIKNSGIHIQQPLSVWCPNAIKLWGVTQSATSLPHSASGLKKKKAKLNVLQQVEQDRHQPYIIKLKAKSEHNCDIKKYDWLRTTQEHKVSQAMVSYQHLQEAKDTQIWLHETDIQVHQAHSLVLDKEAEILCLKIQFHQMMQASKATSDGKTG</sequence>
<name>A0A9P7EKW6_9AGAM</name>
<dbReference type="AlphaFoldDB" id="A0A9P7EKW6"/>
<proteinExistence type="predicted"/>
<feature type="region of interest" description="Disordered" evidence="1">
    <location>
        <begin position="88"/>
        <end position="110"/>
    </location>
</feature>
<gene>
    <name evidence="2" type="ORF">BJ212DRAFT_1296354</name>
</gene>
<evidence type="ECO:0000313" key="2">
    <source>
        <dbReference type="EMBL" id="KAG1823812.1"/>
    </source>
</evidence>